<protein>
    <recommendedName>
        <fullName evidence="2">alanine--tRNA ligase</fullName>
        <ecNumber evidence="2">6.1.1.7</ecNumber>
    </recommendedName>
</protein>
<evidence type="ECO:0000256" key="4">
    <source>
        <dbReference type="ARBA" id="ARBA00022598"/>
    </source>
</evidence>
<evidence type="ECO:0000256" key="5">
    <source>
        <dbReference type="ARBA" id="ARBA00022741"/>
    </source>
</evidence>
<dbReference type="GO" id="GO:0000049">
    <property type="term" value="F:tRNA binding"/>
    <property type="evidence" value="ECO:0007669"/>
    <property type="project" value="UniProtKB-KW"/>
</dbReference>
<organism evidence="11 12">
    <name type="scientific">Ancylostoma caninum</name>
    <name type="common">Dog hookworm</name>
    <dbReference type="NCBI Taxonomy" id="29170"/>
    <lineage>
        <taxon>Eukaryota</taxon>
        <taxon>Metazoa</taxon>
        <taxon>Ecdysozoa</taxon>
        <taxon>Nematoda</taxon>
        <taxon>Chromadorea</taxon>
        <taxon>Rhabditida</taxon>
        <taxon>Rhabditina</taxon>
        <taxon>Rhabditomorpha</taxon>
        <taxon>Strongyloidea</taxon>
        <taxon>Ancylostomatidae</taxon>
        <taxon>Ancylostomatinae</taxon>
        <taxon>Ancylostoma</taxon>
    </lineage>
</organism>
<keyword evidence="5" id="KW-0547">Nucleotide-binding</keyword>
<dbReference type="FunFam" id="3.10.310.40:FF:000002">
    <property type="entry name" value="alanine--tRNA ligase, cytoplasmic"/>
    <property type="match status" value="1"/>
</dbReference>
<dbReference type="GO" id="GO:0005739">
    <property type="term" value="C:mitochondrion"/>
    <property type="evidence" value="ECO:0007669"/>
    <property type="project" value="TreeGrafter"/>
</dbReference>
<dbReference type="InterPro" id="IPR003156">
    <property type="entry name" value="DHHA1_dom"/>
</dbReference>
<keyword evidence="12" id="KW-1185">Reference proteome</keyword>
<accession>A0A368F165</accession>
<dbReference type="AlphaFoldDB" id="A0A368F165"/>
<dbReference type="Pfam" id="PF07973">
    <property type="entry name" value="tRNA_SAD"/>
    <property type="match status" value="1"/>
</dbReference>
<keyword evidence="7" id="KW-0694">RNA-binding</keyword>
<keyword evidence="3" id="KW-0820">tRNA-binding</keyword>
<dbReference type="OrthoDB" id="2423964at2759"/>
<keyword evidence="9" id="KW-0030">Aminoacyl-tRNA synthetase</keyword>
<dbReference type="Gene3D" id="3.30.980.10">
    <property type="entry name" value="Threonyl-trna Synthetase, Chain A, domain 2"/>
    <property type="match status" value="1"/>
</dbReference>
<evidence type="ECO:0000256" key="3">
    <source>
        <dbReference type="ARBA" id="ARBA00022555"/>
    </source>
</evidence>
<dbReference type="EC" id="6.1.1.7" evidence="2"/>
<feature type="non-terminal residue" evidence="11">
    <location>
        <position position="1"/>
    </location>
</feature>
<dbReference type="FunFam" id="3.30.980.10:FF:000004">
    <property type="entry name" value="Alanine--tRNA ligase, cytoplasmic"/>
    <property type="match status" value="1"/>
</dbReference>
<keyword evidence="8" id="KW-0648">Protein biosynthesis</keyword>
<comment type="similarity">
    <text evidence="1">Belongs to the class-II aminoacyl-tRNA synthetase family.</text>
</comment>
<dbReference type="InterPro" id="IPR012947">
    <property type="entry name" value="tRNA_SAD"/>
</dbReference>
<dbReference type="GO" id="GO:0005524">
    <property type="term" value="F:ATP binding"/>
    <property type="evidence" value="ECO:0007669"/>
    <property type="project" value="UniProtKB-KW"/>
</dbReference>
<dbReference type="InterPro" id="IPR018165">
    <property type="entry name" value="Ala-tRNA-synth_IIc_core"/>
</dbReference>
<dbReference type="GO" id="GO:0002161">
    <property type="term" value="F:aminoacyl-tRNA deacylase activity"/>
    <property type="evidence" value="ECO:0007669"/>
    <property type="project" value="TreeGrafter"/>
</dbReference>
<dbReference type="GO" id="GO:0006419">
    <property type="term" value="P:alanyl-tRNA aminoacylation"/>
    <property type="evidence" value="ECO:0007669"/>
    <property type="project" value="InterPro"/>
</dbReference>
<gene>
    <name evidence="11" type="ORF">ANCCAN_28451</name>
</gene>
<evidence type="ECO:0000256" key="9">
    <source>
        <dbReference type="ARBA" id="ARBA00023146"/>
    </source>
</evidence>
<dbReference type="InterPro" id="IPR050058">
    <property type="entry name" value="Ala-tRNA_ligase"/>
</dbReference>
<dbReference type="InterPro" id="IPR018163">
    <property type="entry name" value="Thr/Ala-tRNA-synth_IIc_edit"/>
</dbReference>
<dbReference type="SMART" id="SM00863">
    <property type="entry name" value="tRNA_SAD"/>
    <property type="match status" value="1"/>
</dbReference>
<dbReference type="Proteomes" id="UP000252519">
    <property type="component" value="Unassembled WGS sequence"/>
</dbReference>
<dbReference type="STRING" id="29170.A0A368F165"/>
<feature type="domain" description="Alanyl-transfer RNA synthetases family profile" evidence="10">
    <location>
        <begin position="1"/>
        <end position="118"/>
    </location>
</feature>
<dbReference type="PANTHER" id="PTHR11777:SF9">
    <property type="entry name" value="ALANINE--TRNA LIGASE, CYTOPLASMIC"/>
    <property type="match status" value="1"/>
</dbReference>
<reference evidence="11 12" key="1">
    <citation type="submission" date="2014-10" db="EMBL/GenBank/DDBJ databases">
        <title>Draft genome of the hookworm Ancylostoma caninum.</title>
        <authorList>
            <person name="Mitreva M."/>
        </authorList>
    </citation>
    <scope>NUCLEOTIDE SEQUENCE [LARGE SCALE GENOMIC DNA]</scope>
    <source>
        <strain evidence="11 12">Baltimore</strain>
    </source>
</reference>
<proteinExistence type="inferred from homology"/>
<dbReference type="Pfam" id="PF02272">
    <property type="entry name" value="DHHA1"/>
    <property type="match status" value="1"/>
</dbReference>
<keyword evidence="4" id="KW-0436">Ligase</keyword>
<evidence type="ECO:0000256" key="2">
    <source>
        <dbReference type="ARBA" id="ARBA00013168"/>
    </source>
</evidence>
<sequence length="287" mass="30813">VKETEEIVQSVINTREPVYAKEAPLAQAREISGLRAMFDENYPDPVRVVCVGVPVEQLLQDPKSGAGLKTTVEFCGGTHLHNVGHIGHFVISSEEAIAKGIRRIVALTGPEAERAIHRADRLAARAQEINGAQLPYWRKDAIREQCKAAQKTLDGYKKLADAAIAEKVLSEAKELAQGDQQDVIVHVFSSGATSKVLDNALKQLKSTKAVMGFSVNEESGKVLVLAKVDKSLVDGGLKANLWVNEVCTILGGRGGGKDANAQATGENIDRLDEAVALARKFAQTTIA</sequence>
<dbReference type="PROSITE" id="PS50860">
    <property type="entry name" value="AA_TRNA_LIGASE_II_ALA"/>
    <property type="match status" value="1"/>
</dbReference>
<evidence type="ECO:0000313" key="12">
    <source>
        <dbReference type="Proteomes" id="UP000252519"/>
    </source>
</evidence>
<dbReference type="EMBL" id="JOJR01010277">
    <property type="protein sequence ID" value="RCN25834.1"/>
    <property type="molecule type" value="Genomic_DNA"/>
</dbReference>
<dbReference type="GO" id="GO:0004813">
    <property type="term" value="F:alanine-tRNA ligase activity"/>
    <property type="evidence" value="ECO:0007669"/>
    <property type="project" value="UniProtKB-EC"/>
</dbReference>
<name>A0A368F165_ANCCA</name>
<dbReference type="PANTHER" id="PTHR11777">
    <property type="entry name" value="ALANYL-TRNA SYNTHETASE"/>
    <property type="match status" value="1"/>
</dbReference>
<dbReference type="Gene3D" id="3.10.310.40">
    <property type="match status" value="1"/>
</dbReference>
<evidence type="ECO:0000259" key="10">
    <source>
        <dbReference type="PROSITE" id="PS50860"/>
    </source>
</evidence>
<evidence type="ECO:0000256" key="1">
    <source>
        <dbReference type="ARBA" id="ARBA00008226"/>
    </source>
</evidence>
<keyword evidence="6" id="KW-0067">ATP-binding</keyword>
<evidence type="ECO:0000256" key="7">
    <source>
        <dbReference type="ARBA" id="ARBA00022884"/>
    </source>
</evidence>
<dbReference type="SUPFAM" id="SSF55186">
    <property type="entry name" value="ThrRS/AlaRS common domain"/>
    <property type="match status" value="1"/>
</dbReference>
<evidence type="ECO:0000313" key="11">
    <source>
        <dbReference type="EMBL" id="RCN25834.1"/>
    </source>
</evidence>
<comment type="caution">
    <text evidence="11">The sequence shown here is derived from an EMBL/GenBank/DDBJ whole genome shotgun (WGS) entry which is preliminary data.</text>
</comment>
<evidence type="ECO:0000256" key="8">
    <source>
        <dbReference type="ARBA" id="ARBA00022917"/>
    </source>
</evidence>
<evidence type="ECO:0000256" key="6">
    <source>
        <dbReference type="ARBA" id="ARBA00022840"/>
    </source>
</evidence>